<evidence type="ECO:0000256" key="7">
    <source>
        <dbReference type="ARBA" id="ARBA00023289"/>
    </source>
</evidence>
<dbReference type="InterPro" id="IPR011009">
    <property type="entry name" value="Kinase-like_dom_sf"/>
</dbReference>
<evidence type="ECO:0000256" key="3">
    <source>
        <dbReference type="ARBA" id="ARBA00022741"/>
    </source>
</evidence>
<dbReference type="Gene3D" id="1.25.10.20">
    <property type="entry name" value="Vitellinogen, superhelical"/>
    <property type="match status" value="1"/>
</dbReference>
<keyword evidence="3" id="KW-0547">Nucleotide-binding</keyword>
<dbReference type="SMART" id="SM00173">
    <property type="entry name" value="RAS"/>
    <property type="match status" value="1"/>
</dbReference>
<evidence type="ECO:0000256" key="6">
    <source>
        <dbReference type="ARBA" id="ARBA00023288"/>
    </source>
</evidence>
<dbReference type="GO" id="GO:0005525">
    <property type="term" value="F:GTP binding"/>
    <property type="evidence" value="ECO:0007669"/>
    <property type="project" value="UniProtKB-KW"/>
</dbReference>
<feature type="region of interest" description="Disordered" evidence="9">
    <location>
        <begin position="389"/>
        <end position="491"/>
    </location>
</feature>
<dbReference type="SUPFAM" id="SSF52540">
    <property type="entry name" value="P-loop containing nucleoside triphosphate hydrolases"/>
    <property type="match status" value="1"/>
</dbReference>
<comment type="similarity">
    <text evidence="1">Belongs to the small GTPase superfamily. Rab family.</text>
</comment>
<dbReference type="EMBL" id="JAVYJV010000037">
    <property type="protein sequence ID" value="KAK4337326.1"/>
    <property type="molecule type" value="Genomic_DNA"/>
</dbReference>
<keyword evidence="4" id="KW-0653">Protein transport</keyword>
<name>A0AAE1QPE7_9SOLA</name>
<dbReference type="SMART" id="SM00175">
    <property type="entry name" value="RAB"/>
    <property type="match status" value="1"/>
</dbReference>
<evidence type="ECO:0008006" key="12">
    <source>
        <dbReference type="Google" id="ProtNLM"/>
    </source>
</evidence>
<feature type="compositionally biased region" description="Low complexity" evidence="9">
    <location>
        <begin position="390"/>
        <end position="402"/>
    </location>
</feature>
<evidence type="ECO:0000313" key="11">
    <source>
        <dbReference type="Proteomes" id="UP001291623"/>
    </source>
</evidence>
<reference evidence="10" key="1">
    <citation type="submission" date="2023-12" db="EMBL/GenBank/DDBJ databases">
        <title>Genome assembly of Anisodus tanguticus.</title>
        <authorList>
            <person name="Wang Y.-J."/>
        </authorList>
    </citation>
    <scope>NUCLEOTIDE SEQUENCE</scope>
    <source>
        <strain evidence="10">KB-2021</strain>
        <tissue evidence="10">Leaf</tissue>
    </source>
</reference>
<evidence type="ECO:0000313" key="10">
    <source>
        <dbReference type="EMBL" id="KAK4337326.1"/>
    </source>
</evidence>
<feature type="compositionally biased region" description="Basic residues" evidence="9">
    <location>
        <begin position="403"/>
        <end position="414"/>
    </location>
</feature>
<organism evidence="10 11">
    <name type="scientific">Anisodus tanguticus</name>
    <dbReference type="NCBI Taxonomy" id="243964"/>
    <lineage>
        <taxon>Eukaryota</taxon>
        <taxon>Viridiplantae</taxon>
        <taxon>Streptophyta</taxon>
        <taxon>Embryophyta</taxon>
        <taxon>Tracheophyta</taxon>
        <taxon>Spermatophyta</taxon>
        <taxon>Magnoliopsida</taxon>
        <taxon>eudicotyledons</taxon>
        <taxon>Gunneridae</taxon>
        <taxon>Pentapetalae</taxon>
        <taxon>asterids</taxon>
        <taxon>lamiids</taxon>
        <taxon>Solanales</taxon>
        <taxon>Solanaceae</taxon>
        <taxon>Solanoideae</taxon>
        <taxon>Hyoscyameae</taxon>
        <taxon>Anisodus</taxon>
    </lineage>
</organism>
<dbReference type="Pfam" id="PF00071">
    <property type="entry name" value="Ras"/>
    <property type="match status" value="1"/>
</dbReference>
<dbReference type="PANTHER" id="PTHR47981">
    <property type="entry name" value="RAB FAMILY"/>
    <property type="match status" value="1"/>
</dbReference>
<evidence type="ECO:0000256" key="8">
    <source>
        <dbReference type="ARBA" id="ARBA00046278"/>
    </source>
</evidence>
<feature type="compositionally biased region" description="Polar residues" evidence="9">
    <location>
        <begin position="477"/>
        <end position="486"/>
    </location>
</feature>
<dbReference type="GO" id="GO:0045335">
    <property type="term" value="C:phagocytic vesicle"/>
    <property type="evidence" value="ECO:0007669"/>
    <property type="project" value="TreeGrafter"/>
</dbReference>
<dbReference type="Gene3D" id="3.40.50.300">
    <property type="entry name" value="P-loop containing nucleotide triphosphate hydrolases"/>
    <property type="match status" value="1"/>
</dbReference>
<dbReference type="InterPro" id="IPR011030">
    <property type="entry name" value="Lipovitellin_superhlx_dom"/>
</dbReference>
<feature type="compositionally biased region" description="Acidic residues" evidence="9">
    <location>
        <begin position="453"/>
        <end position="474"/>
    </location>
</feature>
<dbReference type="PRINTS" id="PR00449">
    <property type="entry name" value="RASTRNSFRMNG"/>
</dbReference>
<dbReference type="GO" id="GO:0090385">
    <property type="term" value="P:phagosome-lysosome fusion"/>
    <property type="evidence" value="ECO:0007669"/>
    <property type="project" value="TreeGrafter"/>
</dbReference>
<comment type="caution">
    <text evidence="10">The sequence shown here is derived from an EMBL/GenBank/DDBJ whole genome shotgun (WGS) entry which is preliminary data.</text>
</comment>
<evidence type="ECO:0000256" key="4">
    <source>
        <dbReference type="ARBA" id="ARBA00022927"/>
    </source>
</evidence>
<dbReference type="InterPro" id="IPR001806">
    <property type="entry name" value="Small_GTPase"/>
</dbReference>
<keyword evidence="7" id="KW-0636">Prenylation</keyword>
<dbReference type="Gene3D" id="1.10.510.10">
    <property type="entry name" value="Transferase(Phosphotransferase) domain 1"/>
    <property type="match status" value="1"/>
</dbReference>
<dbReference type="InterPro" id="IPR027417">
    <property type="entry name" value="P-loop_NTPase"/>
</dbReference>
<dbReference type="AlphaFoldDB" id="A0AAE1QPE7"/>
<evidence type="ECO:0000256" key="2">
    <source>
        <dbReference type="ARBA" id="ARBA00022481"/>
    </source>
</evidence>
<dbReference type="GO" id="GO:0005764">
    <property type="term" value="C:lysosome"/>
    <property type="evidence" value="ECO:0007669"/>
    <property type="project" value="TreeGrafter"/>
</dbReference>
<evidence type="ECO:0000256" key="5">
    <source>
        <dbReference type="ARBA" id="ARBA00023134"/>
    </source>
</evidence>
<feature type="compositionally biased region" description="Low complexity" evidence="9">
    <location>
        <begin position="434"/>
        <end position="445"/>
    </location>
</feature>
<keyword evidence="5" id="KW-0342">GTP-binding</keyword>
<keyword evidence="11" id="KW-1185">Reference proteome</keyword>
<keyword evidence="6" id="KW-0449">Lipoprotein</keyword>
<dbReference type="GO" id="GO:0015031">
    <property type="term" value="P:protein transport"/>
    <property type="evidence" value="ECO:0007669"/>
    <property type="project" value="UniProtKB-KW"/>
</dbReference>
<keyword evidence="4" id="KW-0813">Transport</keyword>
<gene>
    <name evidence="10" type="ORF">RND71_043497</name>
</gene>
<dbReference type="GO" id="GO:0003924">
    <property type="term" value="F:GTPase activity"/>
    <property type="evidence" value="ECO:0007669"/>
    <property type="project" value="InterPro"/>
</dbReference>
<dbReference type="SUPFAM" id="SSF48431">
    <property type="entry name" value="Lipovitellin-phosvitin complex, superhelical domain"/>
    <property type="match status" value="1"/>
</dbReference>
<proteinExistence type="inferred from homology"/>
<dbReference type="PANTHER" id="PTHR47981:SF39">
    <property type="entry name" value="RAS-RELATED PROTEIN RAB"/>
    <property type="match status" value="1"/>
</dbReference>
<keyword evidence="2" id="KW-0488">Methylation</keyword>
<dbReference type="PROSITE" id="PS51419">
    <property type="entry name" value="RAB"/>
    <property type="match status" value="1"/>
</dbReference>
<evidence type="ECO:0000256" key="9">
    <source>
        <dbReference type="SAM" id="MobiDB-lite"/>
    </source>
</evidence>
<dbReference type="SUPFAM" id="SSF56112">
    <property type="entry name" value="Protein kinase-like (PK-like)"/>
    <property type="match status" value="1"/>
</dbReference>
<protein>
    <recommendedName>
        <fullName evidence="12">Non-specific serine/threonine protein kinase</fullName>
    </recommendedName>
</protein>
<sequence>MSKRINLPSNFSRLIVKNQMASSLINLMHLKENPHNTNRDINNNILRTDDGLLQKQKGVEAKCKLFEWDENTLVNLEFWDIGGQENYVQMADMFCRDAFGAILMFDASNKQSLDSLLKWKQSLDAAVRLIDNKPIPTVLVANKCDLDTESNWLMPDVLETFCKKNNILTFFYASVRRNVNLEIICYDLIAELILFLIQVPLLSSKYSLRSLGTPSEETWPGISKLPEYKSIFPVWKENVLNSLVEPMEPTGVDLLKDMLIYDPNKRISSKGAIKHPYFDDLDISSLPGTKYVDIVNPKLNLITYKNDKDGSKYEIIFDEKLWLSLKKPKITVNEDALRWTPLVVLPMNQSTDTIINEVNNEDFIKTEEVKIDSTKLKSGPVGLAKKQRLENNVNNENNLKLLSKSKKKRRRKWNKTGYGTNTKSRKRTKLNLSNGGKEMNGKKNNLSSKEDDLSIEETTEEEEFRIDENTDEDSDIKSTNLGNEDSSQGRHSRNALFGTTALAQNICKKRQKCEHPAIDEIATLISNKLPANCKSSSESQIVEKLKALENLPKLPEAVVKKLAQCLPHADVSVNVKVNILQNMAKQNCQVVKKISKDTLMSSLENDEVRIFAYKVFRSCIENTDDAKEIEKALLSNKGELSSYIYNDIQQIREKQNIKCPKMLAIKQNLQAVNLKGLEINGKSRNSVTYPLSLFFKSNLVVVNDVIYSKKSHKPISLQSEYKLKHHQIFKFGVRSETGSNILMNLANVETIIGSLTQLVKSFSSVKEDGKARLIDEWAAQVLPEFASALRDVDFYFQMNGKNLIYLGKNDQNAVVADPIEKIKLGLVSIMAMNAESVLEMNA</sequence>
<accession>A0AAE1QPE7</accession>
<dbReference type="GO" id="GO:0005770">
    <property type="term" value="C:late endosome"/>
    <property type="evidence" value="ECO:0007669"/>
    <property type="project" value="TreeGrafter"/>
</dbReference>
<evidence type="ECO:0000256" key="1">
    <source>
        <dbReference type="ARBA" id="ARBA00006270"/>
    </source>
</evidence>
<comment type="subcellular location">
    <subcellularLocation>
        <location evidence="8">Endomembrane system</location>
        <topology evidence="8">Lipid-anchor</topology>
        <orientation evidence="8">Cytoplasmic side</orientation>
    </subcellularLocation>
</comment>
<dbReference type="GO" id="GO:0008333">
    <property type="term" value="P:endosome to lysosome transport"/>
    <property type="evidence" value="ECO:0007669"/>
    <property type="project" value="TreeGrafter"/>
</dbReference>
<dbReference type="Proteomes" id="UP001291623">
    <property type="component" value="Unassembled WGS sequence"/>
</dbReference>